<accession>A0A4Y7TBP6</accession>
<dbReference type="STRING" id="71717.A0A4Y7TBP6"/>
<evidence type="ECO:0000313" key="2">
    <source>
        <dbReference type="Proteomes" id="UP000298030"/>
    </source>
</evidence>
<dbReference type="AlphaFoldDB" id="A0A4Y7TBP6"/>
<gene>
    <name evidence="1" type="ORF">FA13DRAFT_1709550</name>
</gene>
<keyword evidence="2" id="KW-1185">Reference proteome</keyword>
<sequence length="588" mass="65675">MARLPIELEAEIIDVHRHNFHQLRAMTRVCKHWRRRCNRSLFQTLRLIPSTVNRFSSLLASAFSADGVLPHITHLWIGGYGDRREDWDSFRIEVLQAVFISLEDAPKLSELTLMKSVSDLFHLGFITLLPLHLPRIQSLHLSDVHFNTPGEFSGFFHGFPSVQYIALKDVTVPSAWSTLTMLQMAEQETPSASRFILSLHFNDDVLYSSSSLGPLQAGSGIMVGSDITHIEILAKQCNERREVSHFPTIRLDLSAAHSLRYITVGSSRSVLSLLTWVPSLLVQIPSTASMKEVRIAFASSRQFDLDQPFIRWLASTLSEDNKPFHTLESVHFMAFGTLGDETIEEKICSTVLAEFGVAQPFPSRGSTISERGWEVETPSMGLAITASRSARPTVMSVWFYEEVASGQSKSGGWAATSHAWRGKQNPREPRVWEMRSGILPEDPSGTLLTAYFIYHISGTTPCPRGRLEGAEQKCGPHPGSHGLVPGLQPHPDSIPAMSSWSAEPRTFVFPIPGRGRSHVTLCNTCFAEVSQYRKEPSAPIWSSKETIEKILELQIPRHFTKILRASRLAIASRTTAWTLRKGKSACKP</sequence>
<proteinExistence type="predicted"/>
<protein>
    <submittedName>
        <fullName evidence="1">Uncharacterized protein</fullName>
    </submittedName>
</protein>
<evidence type="ECO:0000313" key="1">
    <source>
        <dbReference type="EMBL" id="TEB31596.1"/>
    </source>
</evidence>
<comment type="caution">
    <text evidence="1">The sequence shown here is derived from an EMBL/GenBank/DDBJ whole genome shotgun (WGS) entry which is preliminary data.</text>
</comment>
<dbReference type="OrthoDB" id="3041002at2759"/>
<name>A0A4Y7TBP6_COPMI</name>
<dbReference type="Proteomes" id="UP000298030">
    <property type="component" value="Unassembled WGS sequence"/>
</dbReference>
<dbReference type="EMBL" id="QPFP01000018">
    <property type="protein sequence ID" value="TEB31596.1"/>
    <property type="molecule type" value="Genomic_DNA"/>
</dbReference>
<organism evidence="1 2">
    <name type="scientific">Coprinellus micaceus</name>
    <name type="common">Glistening ink-cap mushroom</name>
    <name type="synonym">Coprinus micaceus</name>
    <dbReference type="NCBI Taxonomy" id="71717"/>
    <lineage>
        <taxon>Eukaryota</taxon>
        <taxon>Fungi</taxon>
        <taxon>Dikarya</taxon>
        <taxon>Basidiomycota</taxon>
        <taxon>Agaricomycotina</taxon>
        <taxon>Agaricomycetes</taxon>
        <taxon>Agaricomycetidae</taxon>
        <taxon>Agaricales</taxon>
        <taxon>Agaricineae</taxon>
        <taxon>Psathyrellaceae</taxon>
        <taxon>Coprinellus</taxon>
    </lineage>
</organism>
<reference evidence="1 2" key="1">
    <citation type="journal article" date="2019" name="Nat. Ecol. Evol.">
        <title>Megaphylogeny resolves global patterns of mushroom evolution.</title>
        <authorList>
            <person name="Varga T."/>
            <person name="Krizsan K."/>
            <person name="Foldi C."/>
            <person name="Dima B."/>
            <person name="Sanchez-Garcia M."/>
            <person name="Sanchez-Ramirez S."/>
            <person name="Szollosi G.J."/>
            <person name="Szarkandi J.G."/>
            <person name="Papp V."/>
            <person name="Albert L."/>
            <person name="Andreopoulos W."/>
            <person name="Angelini C."/>
            <person name="Antonin V."/>
            <person name="Barry K.W."/>
            <person name="Bougher N.L."/>
            <person name="Buchanan P."/>
            <person name="Buyck B."/>
            <person name="Bense V."/>
            <person name="Catcheside P."/>
            <person name="Chovatia M."/>
            <person name="Cooper J."/>
            <person name="Damon W."/>
            <person name="Desjardin D."/>
            <person name="Finy P."/>
            <person name="Geml J."/>
            <person name="Haridas S."/>
            <person name="Hughes K."/>
            <person name="Justo A."/>
            <person name="Karasinski D."/>
            <person name="Kautmanova I."/>
            <person name="Kiss B."/>
            <person name="Kocsube S."/>
            <person name="Kotiranta H."/>
            <person name="LaButti K.M."/>
            <person name="Lechner B.E."/>
            <person name="Liimatainen K."/>
            <person name="Lipzen A."/>
            <person name="Lukacs Z."/>
            <person name="Mihaltcheva S."/>
            <person name="Morgado L.N."/>
            <person name="Niskanen T."/>
            <person name="Noordeloos M.E."/>
            <person name="Ohm R.A."/>
            <person name="Ortiz-Santana B."/>
            <person name="Ovrebo C."/>
            <person name="Racz N."/>
            <person name="Riley R."/>
            <person name="Savchenko A."/>
            <person name="Shiryaev A."/>
            <person name="Soop K."/>
            <person name="Spirin V."/>
            <person name="Szebenyi C."/>
            <person name="Tomsovsky M."/>
            <person name="Tulloss R.E."/>
            <person name="Uehling J."/>
            <person name="Grigoriev I.V."/>
            <person name="Vagvolgyi C."/>
            <person name="Papp T."/>
            <person name="Martin F.M."/>
            <person name="Miettinen O."/>
            <person name="Hibbett D.S."/>
            <person name="Nagy L.G."/>
        </authorList>
    </citation>
    <scope>NUCLEOTIDE SEQUENCE [LARGE SCALE GENOMIC DNA]</scope>
    <source>
        <strain evidence="1 2">FP101781</strain>
    </source>
</reference>